<dbReference type="EMBL" id="WKQP01000013">
    <property type="protein sequence ID" value="MSC60452.1"/>
    <property type="molecule type" value="Genomic_DNA"/>
</dbReference>
<dbReference type="GO" id="GO:0005975">
    <property type="term" value="P:carbohydrate metabolic process"/>
    <property type="evidence" value="ECO:0007669"/>
    <property type="project" value="InterPro"/>
</dbReference>
<evidence type="ECO:0000256" key="10">
    <source>
        <dbReference type="NCBIfam" id="TIGR01163"/>
    </source>
</evidence>
<proteinExistence type="inferred from homology"/>
<organism evidence="11 12">
    <name type="scientific">Agathobacter rectalis</name>
    <dbReference type="NCBI Taxonomy" id="39491"/>
    <lineage>
        <taxon>Bacteria</taxon>
        <taxon>Bacillati</taxon>
        <taxon>Bacillota</taxon>
        <taxon>Clostridia</taxon>
        <taxon>Lachnospirales</taxon>
        <taxon>Lachnospiraceae</taxon>
        <taxon>Agathobacter</taxon>
    </lineage>
</organism>
<dbReference type="AlphaFoldDB" id="A0A6L5T8U0"/>
<dbReference type="GO" id="GO:0004750">
    <property type="term" value="F:D-ribulose-phosphate 3-epimerase activity"/>
    <property type="evidence" value="ECO:0007669"/>
    <property type="project" value="UniProtKB-UniRule"/>
</dbReference>
<dbReference type="Pfam" id="PF00834">
    <property type="entry name" value="Ribul_P_3_epim"/>
    <property type="match status" value="1"/>
</dbReference>
<protein>
    <recommendedName>
        <fullName evidence="7 10">Ribulose-phosphate 3-epimerase</fullName>
        <ecNumber evidence="7 10">5.1.3.1</ecNumber>
    </recommendedName>
</protein>
<evidence type="ECO:0000256" key="6">
    <source>
        <dbReference type="ARBA" id="ARBA00009541"/>
    </source>
</evidence>
<dbReference type="GO" id="GO:0046872">
    <property type="term" value="F:metal ion binding"/>
    <property type="evidence" value="ECO:0007669"/>
    <property type="project" value="UniProtKB-KW"/>
</dbReference>
<evidence type="ECO:0000256" key="8">
    <source>
        <dbReference type="ARBA" id="ARBA00022723"/>
    </source>
</evidence>
<dbReference type="Proteomes" id="UP000479563">
    <property type="component" value="Unassembled WGS sequence"/>
</dbReference>
<reference evidence="11 12" key="1">
    <citation type="journal article" date="2019" name="Nat. Med.">
        <title>A library of human gut bacterial isolates paired with longitudinal multiomics data enables mechanistic microbiome research.</title>
        <authorList>
            <person name="Poyet M."/>
            <person name="Groussin M."/>
            <person name="Gibbons S.M."/>
            <person name="Avila-Pacheco J."/>
            <person name="Jiang X."/>
            <person name="Kearney S.M."/>
            <person name="Perrotta A.R."/>
            <person name="Berdy B."/>
            <person name="Zhao S."/>
            <person name="Lieberman T.D."/>
            <person name="Swanson P.K."/>
            <person name="Smith M."/>
            <person name="Roesemann S."/>
            <person name="Alexander J.E."/>
            <person name="Rich S.A."/>
            <person name="Livny J."/>
            <person name="Vlamakis H."/>
            <person name="Clish C."/>
            <person name="Bullock K."/>
            <person name="Deik A."/>
            <person name="Scott J."/>
            <person name="Pierce K.A."/>
            <person name="Xavier R.J."/>
            <person name="Alm E.J."/>
        </authorList>
    </citation>
    <scope>NUCLEOTIDE SEQUENCE [LARGE SCALE GENOMIC DNA]</scope>
    <source>
        <strain evidence="11 12">BIOML-A11</strain>
    </source>
</reference>
<dbReference type="InterPro" id="IPR013785">
    <property type="entry name" value="Aldolase_TIM"/>
</dbReference>
<dbReference type="FunFam" id="3.20.20.70:FF:000004">
    <property type="entry name" value="Ribulose-phosphate 3-epimerase"/>
    <property type="match status" value="1"/>
</dbReference>
<evidence type="ECO:0000256" key="5">
    <source>
        <dbReference type="ARBA" id="ARBA00001954"/>
    </source>
</evidence>
<dbReference type="CDD" id="cd00429">
    <property type="entry name" value="RPE"/>
    <property type="match status" value="1"/>
</dbReference>
<comment type="cofactor">
    <cofactor evidence="3">
        <name>Co(2+)</name>
        <dbReference type="ChEBI" id="CHEBI:48828"/>
    </cofactor>
</comment>
<comment type="catalytic activity">
    <reaction evidence="1">
        <text>D-ribulose 5-phosphate = D-xylulose 5-phosphate</text>
        <dbReference type="Rhea" id="RHEA:13677"/>
        <dbReference type="ChEBI" id="CHEBI:57737"/>
        <dbReference type="ChEBI" id="CHEBI:58121"/>
        <dbReference type="EC" id="5.1.3.1"/>
    </reaction>
</comment>
<dbReference type="InterPro" id="IPR000056">
    <property type="entry name" value="Ribul_P_3_epim-like"/>
</dbReference>
<sequence>MEKLLCPSMMCADFNNLKKEVVKLDEAGADVFHIDVMDGNFVPNFAMGLEDFKCIRENTKKMVDVHLMVENPVALSEIFCKMGADIVYVHYETDVNIARTYDNIHKYGKKTGLAINPATSFETVKNILHIVDYVMIMTVNPGFAGQSYLEYIDEKIEEFIQNRKKYHYEIVVDGGISEEKIKKLNQKGVKGFILGTSSLFGKGDYVRTIKKLRVL</sequence>
<dbReference type="GO" id="GO:0005737">
    <property type="term" value="C:cytoplasm"/>
    <property type="evidence" value="ECO:0007669"/>
    <property type="project" value="UniProtKB-ARBA"/>
</dbReference>
<dbReference type="RefSeq" id="WP_154267108.1">
    <property type="nucleotide sequence ID" value="NZ_JADNCL010000017.1"/>
</dbReference>
<evidence type="ECO:0000256" key="9">
    <source>
        <dbReference type="ARBA" id="ARBA00023235"/>
    </source>
</evidence>
<dbReference type="NCBIfam" id="TIGR01163">
    <property type="entry name" value="rpe"/>
    <property type="match status" value="1"/>
</dbReference>
<dbReference type="Gene3D" id="3.20.20.70">
    <property type="entry name" value="Aldolase class I"/>
    <property type="match status" value="1"/>
</dbReference>
<dbReference type="InterPro" id="IPR026019">
    <property type="entry name" value="Ribul_P_3_epim"/>
</dbReference>
<comment type="caution">
    <text evidence="11">The sequence shown here is derived from an EMBL/GenBank/DDBJ whole genome shotgun (WGS) entry which is preliminary data.</text>
</comment>
<dbReference type="PROSITE" id="PS01085">
    <property type="entry name" value="RIBUL_P_3_EPIMER_1"/>
    <property type="match status" value="1"/>
</dbReference>
<name>A0A6L5T8U0_9FIRM</name>
<keyword evidence="8" id="KW-0479">Metal-binding</keyword>
<dbReference type="EC" id="5.1.3.1" evidence="7 10"/>
<comment type="similarity">
    <text evidence="6">Belongs to the ribulose-phosphate 3-epimerase family.</text>
</comment>
<evidence type="ECO:0000256" key="2">
    <source>
        <dbReference type="ARBA" id="ARBA00001936"/>
    </source>
</evidence>
<evidence type="ECO:0000313" key="11">
    <source>
        <dbReference type="EMBL" id="MSC60452.1"/>
    </source>
</evidence>
<comment type="cofactor">
    <cofactor evidence="2">
        <name>Mn(2+)</name>
        <dbReference type="ChEBI" id="CHEBI:29035"/>
    </cofactor>
</comment>
<dbReference type="GO" id="GO:0006098">
    <property type="term" value="P:pentose-phosphate shunt"/>
    <property type="evidence" value="ECO:0007669"/>
    <property type="project" value="UniProtKB-UniRule"/>
</dbReference>
<evidence type="ECO:0000256" key="4">
    <source>
        <dbReference type="ARBA" id="ARBA00001947"/>
    </source>
</evidence>
<evidence type="ECO:0000256" key="1">
    <source>
        <dbReference type="ARBA" id="ARBA00001782"/>
    </source>
</evidence>
<evidence type="ECO:0000256" key="3">
    <source>
        <dbReference type="ARBA" id="ARBA00001941"/>
    </source>
</evidence>
<dbReference type="NCBIfam" id="NF004076">
    <property type="entry name" value="PRK05581.1-4"/>
    <property type="match status" value="1"/>
</dbReference>
<gene>
    <name evidence="11" type="primary">rpe</name>
    <name evidence="11" type="ORF">GKE07_09640</name>
</gene>
<comment type="cofactor">
    <cofactor evidence="5">
        <name>Fe(2+)</name>
        <dbReference type="ChEBI" id="CHEBI:29033"/>
    </cofactor>
</comment>
<keyword evidence="9 11" id="KW-0413">Isomerase</keyword>
<comment type="cofactor">
    <cofactor evidence="4">
        <name>Zn(2+)</name>
        <dbReference type="ChEBI" id="CHEBI:29105"/>
    </cofactor>
</comment>
<accession>A0A6L5T8U0</accession>
<dbReference type="InterPro" id="IPR011060">
    <property type="entry name" value="RibuloseP-bd_barrel"/>
</dbReference>
<evidence type="ECO:0000256" key="7">
    <source>
        <dbReference type="ARBA" id="ARBA00013188"/>
    </source>
</evidence>
<dbReference type="PANTHER" id="PTHR11749">
    <property type="entry name" value="RIBULOSE-5-PHOSPHATE-3-EPIMERASE"/>
    <property type="match status" value="1"/>
</dbReference>
<dbReference type="SUPFAM" id="SSF51366">
    <property type="entry name" value="Ribulose-phoshate binding barrel"/>
    <property type="match status" value="1"/>
</dbReference>
<evidence type="ECO:0000313" key="12">
    <source>
        <dbReference type="Proteomes" id="UP000479563"/>
    </source>
</evidence>